<dbReference type="PANTHER" id="PTHR33164">
    <property type="entry name" value="TRANSCRIPTIONAL REGULATOR, MARR FAMILY"/>
    <property type="match status" value="1"/>
</dbReference>
<dbReference type="Pfam" id="PF01047">
    <property type="entry name" value="MarR"/>
    <property type="match status" value="1"/>
</dbReference>
<protein>
    <submittedName>
        <fullName evidence="3">MarR family transcriptional regulator</fullName>
    </submittedName>
</protein>
<dbReference type="PROSITE" id="PS50995">
    <property type="entry name" value="HTH_MARR_2"/>
    <property type="match status" value="1"/>
</dbReference>
<dbReference type="InterPro" id="IPR000835">
    <property type="entry name" value="HTH_MarR-typ"/>
</dbReference>
<comment type="caution">
    <text evidence="3">The sequence shown here is derived from an EMBL/GenBank/DDBJ whole genome shotgun (WGS) entry which is preliminary data.</text>
</comment>
<dbReference type="SUPFAM" id="SSF46785">
    <property type="entry name" value="Winged helix' DNA-binding domain"/>
    <property type="match status" value="1"/>
</dbReference>
<dbReference type="InterPro" id="IPR036388">
    <property type="entry name" value="WH-like_DNA-bd_sf"/>
</dbReference>
<dbReference type="SMART" id="SM00347">
    <property type="entry name" value="HTH_MARR"/>
    <property type="match status" value="1"/>
</dbReference>
<name>A0ABX0F3P8_9BACL</name>
<keyword evidence="1" id="KW-0238">DNA-binding</keyword>
<evidence type="ECO:0000256" key="1">
    <source>
        <dbReference type="ARBA" id="ARBA00023125"/>
    </source>
</evidence>
<dbReference type="Gene3D" id="1.10.10.10">
    <property type="entry name" value="Winged helix-like DNA-binding domain superfamily/Winged helix DNA-binding domain"/>
    <property type="match status" value="1"/>
</dbReference>
<reference evidence="3 4" key="1">
    <citation type="submission" date="2020-01" db="EMBL/GenBank/DDBJ databases">
        <title>Polyphasic characterisation and genomic insights into a novel alkali tolerant bacterium VR-M41.</title>
        <authorList>
            <person name="Vemuluri V.R."/>
        </authorList>
    </citation>
    <scope>NUCLEOTIDE SEQUENCE [LARGE SCALE GENOMIC DNA]</scope>
    <source>
        <strain evidence="3 4">VR-M41</strain>
    </source>
</reference>
<gene>
    <name evidence="3" type="ORF">GYN08_06980</name>
</gene>
<sequence>MTNKRELFQIMTRRFGLLNKNCCSVGGHDLSAAQSHILYEIDRAEAPSMQQVAESLGTDITTFSRQIQSLVKMELIEKSPSPADRRVSLLSLTTTGKFVAATIDTQMNGYLDEVFSYLTPFERETVLRSIDLLNGAMAKSDRCCAPIRDDQAEDTTPNDPE</sequence>
<proteinExistence type="predicted"/>
<dbReference type="EMBL" id="JAAFGS010000002">
    <property type="protein sequence ID" value="NGZ75055.1"/>
    <property type="molecule type" value="Genomic_DNA"/>
</dbReference>
<dbReference type="InterPro" id="IPR039422">
    <property type="entry name" value="MarR/SlyA-like"/>
</dbReference>
<dbReference type="Proteomes" id="UP000800303">
    <property type="component" value="Unassembled WGS sequence"/>
</dbReference>
<dbReference type="PRINTS" id="PR00598">
    <property type="entry name" value="HTHMARR"/>
</dbReference>
<evidence type="ECO:0000259" key="2">
    <source>
        <dbReference type="PROSITE" id="PS50995"/>
    </source>
</evidence>
<dbReference type="RefSeq" id="WP_166273440.1">
    <property type="nucleotide sequence ID" value="NZ_JAAFGS010000002.1"/>
</dbReference>
<evidence type="ECO:0000313" key="4">
    <source>
        <dbReference type="Proteomes" id="UP000800303"/>
    </source>
</evidence>
<evidence type="ECO:0000313" key="3">
    <source>
        <dbReference type="EMBL" id="NGZ75055.1"/>
    </source>
</evidence>
<accession>A0ABX0F3P8</accession>
<keyword evidence="4" id="KW-1185">Reference proteome</keyword>
<dbReference type="PANTHER" id="PTHR33164:SF57">
    <property type="entry name" value="MARR-FAMILY TRANSCRIPTIONAL REGULATOR"/>
    <property type="match status" value="1"/>
</dbReference>
<organism evidence="3 4">
    <name type="scientific">Saccharibacillus alkalitolerans</name>
    <dbReference type="NCBI Taxonomy" id="2705290"/>
    <lineage>
        <taxon>Bacteria</taxon>
        <taxon>Bacillati</taxon>
        <taxon>Bacillota</taxon>
        <taxon>Bacilli</taxon>
        <taxon>Bacillales</taxon>
        <taxon>Paenibacillaceae</taxon>
        <taxon>Saccharibacillus</taxon>
    </lineage>
</organism>
<feature type="domain" description="HTH marR-type" evidence="2">
    <location>
        <begin position="4"/>
        <end position="135"/>
    </location>
</feature>
<dbReference type="InterPro" id="IPR036390">
    <property type="entry name" value="WH_DNA-bd_sf"/>
</dbReference>